<dbReference type="EMBL" id="JAUEDK010000003">
    <property type="protein sequence ID" value="MDN0073824.1"/>
    <property type="molecule type" value="Genomic_DNA"/>
</dbReference>
<accession>A0ABT7XJS8</accession>
<sequence length="60" mass="6624">MKINQLKPGHKITEHKDGEAAIQFEVVQVKPVGRKFEITFLSRLGLTSAVYPAEAFVAAL</sequence>
<protein>
    <submittedName>
        <fullName evidence="1">Uncharacterized protein</fullName>
    </submittedName>
</protein>
<comment type="caution">
    <text evidence="1">The sequence shown here is derived from an EMBL/GenBank/DDBJ whole genome shotgun (WGS) entry which is preliminary data.</text>
</comment>
<dbReference type="RefSeq" id="WP_289828369.1">
    <property type="nucleotide sequence ID" value="NZ_JAUEDK010000003.1"/>
</dbReference>
<proteinExistence type="predicted"/>
<name>A0ABT7XJS8_9NEIS</name>
<gene>
    <name evidence="1" type="ORF">QU481_02825</name>
</gene>
<dbReference type="Proteomes" id="UP001168540">
    <property type="component" value="Unassembled WGS sequence"/>
</dbReference>
<organism evidence="1 2">
    <name type="scientific">Crenobacter oryzisoli</name>
    <dbReference type="NCBI Taxonomy" id="3056844"/>
    <lineage>
        <taxon>Bacteria</taxon>
        <taxon>Pseudomonadati</taxon>
        <taxon>Pseudomonadota</taxon>
        <taxon>Betaproteobacteria</taxon>
        <taxon>Neisseriales</taxon>
        <taxon>Neisseriaceae</taxon>
        <taxon>Crenobacter</taxon>
    </lineage>
</organism>
<evidence type="ECO:0000313" key="2">
    <source>
        <dbReference type="Proteomes" id="UP001168540"/>
    </source>
</evidence>
<reference evidence="1" key="1">
    <citation type="submission" date="2023-06" db="EMBL/GenBank/DDBJ databases">
        <authorList>
            <person name="Zhang S."/>
        </authorList>
    </citation>
    <scope>NUCLEOTIDE SEQUENCE</scope>
    <source>
        <strain evidence="1">SG2303</strain>
    </source>
</reference>
<evidence type="ECO:0000313" key="1">
    <source>
        <dbReference type="EMBL" id="MDN0073824.1"/>
    </source>
</evidence>
<keyword evidence="2" id="KW-1185">Reference proteome</keyword>